<name>A0A2H4NFQ6_EDWPI</name>
<keyword evidence="1" id="KW-0614">Plasmid</keyword>
<reference evidence="1" key="1">
    <citation type="journal article" date="2017" name="J. Clin. Microbiol.">
        <title>Comparative phenotypic and genotypic analysis of Edwardsiella spp. isolates from different hosts and geographic origins, with an emphasis on isolates formerly classified as E. tarda and an evaluation of diagnostic methods.</title>
        <authorList>
            <person name="Reichley S.R."/>
            <person name="Ware C."/>
            <person name="Steadman J."/>
            <person name="Gaunt P.S."/>
            <person name="Garcia J.C."/>
            <person name="LaFrentz B.R."/>
            <person name="Thachil A."/>
            <person name="Waldbieser G.C."/>
            <person name="Stine C.B."/>
            <person name="Bujan N."/>
            <person name="Arias C.R."/>
            <person name="Loch T."/>
            <person name="Welch T.J."/>
            <person name="Cipriano R.C."/>
            <person name="Greenway T.E."/>
            <person name="Khoo L.H."/>
            <person name="Wise D.J."/>
            <person name="Lawrence M.L."/>
            <person name="Griffin M.J."/>
        </authorList>
    </citation>
    <scope>NUCLEOTIDE SEQUENCE</scope>
    <source>
        <strain evidence="1">SC09-03</strain>
        <plasmid evidence="1">pSC0903</plasmid>
    </source>
</reference>
<evidence type="ECO:0000313" key="1">
    <source>
        <dbReference type="EMBL" id="ATV90684.1"/>
    </source>
</evidence>
<accession>A0A2H4NFQ6</accession>
<organism evidence="1">
    <name type="scientific">Edwardsiella piscicida</name>
    <dbReference type="NCBI Taxonomy" id="1263550"/>
    <lineage>
        <taxon>Bacteria</taxon>
        <taxon>Pseudomonadati</taxon>
        <taxon>Pseudomonadota</taxon>
        <taxon>Gammaproteobacteria</taxon>
        <taxon>Enterobacterales</taxon>
        <taxon>Hafniaceae</taxon>
        <taxon>Edwardsiella</taxon>
    </lineage>
</organism>
<geneLocation type="plasmid" evidence="1">
    <name>pSC0903</name>
</geneLocation>
<dbReference type="EMBL" id="MG212499">
    <property type="protein sequence ID" value="ATV90684.1"/>
    <property type="molecule type" value="Genomic_DNA"/>
</dbReference>
<dbReference type="AlphaFoldDB" id="A0A2H4NFQ6"/>
<sequence length="45" mass="4722">MVFAGAHVVLTLKERQFLGTTYQHKPAAGLVDGPSHTALQSACAV</sequence>
<proteinExistence type="predicted"/>
<protein>
    <submittedName>
        <fullName evidence="1">Plasmid replication protein C</fullName>
    </submittedName>
</protein>